<dbReference type="AlphaFoldDB" id="A0A6A6XX80"/>
<dbReference type="PANTHER" id="PTHR41807:SF1">
    <property type="entry name" value="GLUTATHIONE TRANSFERASE 3"/>
    <property type="match status" value="1"/>
</dbReference>
<protein>
    <submittedName>
        <fullName evidence="2">Uncharacterized protein</fullName>
    </submittedName>
</protein>
<dbReference type="InterPro" id="IPR038872">
    <property type="entry name" value="Put_GTT3"/>
</dbReference>
<evidence type="ECO:0000256" key="1">
    <source>
        <dbReference type="SAM" id="Phobius"/>
    </source>
</evidence>
<reference evidence="2" key="1">
    <citation type="journal article" date="2020" name="Stud. Mycol.">
        <title>101 Dothideomycetes genomes: a test case for predicting lifestyles and emergence of pathogens.</title>
        <authorList>
            <person name="Haridas S."/>
            <person name="Albert R."/>
            <person name="Binder M."/>
            <person name="Bloem J."/>
            <person name="Labutti K."/>
            <person name="Salamov A."/>
            <person name="Andreopoulos B."/>
            <person name="Baker S."/>
            <person name="Barry K."/>
            <person name="Bills G."/>
            <person name="Bluhm B."/>
            <person name="Cannon C."/>
            <person name="Castanera R."/>
            <person name="Culley D."/>
            <person name="Daum C."/>
            <person name="Ezra D."/>
            <person name="Gonzalez J."/>
            <person name="Henrissat B."/>
            <person name="Kuo A."/>
            <person name="Liang C."/>
            <person name="Lipzen A."/>
            <person name="Lutzoni F."/>
            <person name="Magnuson J."/>
            <person name="Mondo S."/>
            <person name="Nolan M."/>
            <person name="Ohm R."/>
            <person name="Pangilinan J."/>
            <person name="Park H.-J."/>
            <person name="Ramirez L."/>
            <person name="Alfaro M."/>
            <person name="Sun H."/>
            <person name="Tritt A."/>
            <person name="Yoshinaga Y."/>
            <person name="Zwiers L.-H."/>
            <person name="Turgeon B."/>
            <person name="Goodwin S."/>
            <person name="Spatafora J."/>
            <person name="Crous P."/>
            <person name="Grigoriev I."/>
        </authorList>
    </citation>
    <scope>NUCLEOTIDE SEQUENCE</scope>
    <source>
        <strain evidence="2">CBS 109.77</strain>
    </source>
</reference>
<organism evidence="2 3">
    <name type="scientific">Melanomma pulvis-pyrius CBS 109.77</name>
    <dbReference type="NCBI Taxonomy" id="1314802"/>
    <lineage>
        <taxon>Eukaryota</taxon>
        <taxon>Fungi</taxon>
        <taxon>Dikarya</taxon>
        <taxon>Ascomycota</taxon>
        <taxon>Pezizomycotina</taxon>
        <taxon>Dothideomycetes</taxon>
        <taxon>Pleosporomycetidae</taxon>
        <taxon>Pleosporales</taxon>
        <taxon>Melanommataceae</taxon>
        <taxon>Melanomma</taxon>
    </lineage>
</organism>
<dbReference type="GO" id="GO:0016020">
    <property type="term" value="C:membrane"/>
    <property type="evidence" value="ECO:0007669"/>
    <property type="project" value="TreeGrafter"/>
</dbReference>
<evidence type="ECO:0000313" key="2">
    <source>
        <dbReference type="EMBL" id="KAF2800989.1"/>
    </source>
</evidence>
<feature type="transmembrane region" description="Helical" evidence="1">
    <location>
        <begin position="271"/>
        <end position="288"/>
    </location>
</feature>
<keyword evidence="1" id="KW-0812">Transmembrane</keyword>
<proteinExistence type="predicted"/>
<gene>
    <name evidence="2" type="ORF">K505DRAFT_412611</name>
</gene>
<evidence type="ECO:0000313" key="3">
    <source>
        <dbReference type="Proteomes" id="UP000799757"/>
    </source>
</evidence>
<keyword evidence="3" id="KW-1185">Reference proteome</keyword>
<accession>A0A6A6XX80</accession>
<dbReference type="PANTHER" id="PTHR41807">
    <property type="entry name" value="GLUTATHIONE TRANSFERASE 3"/>
    <property type="match status" value="1"/>
</dbReference>
<dbReference type="OrthoDB" id="4034134at2759"/>
<feature type="transmembrane region" description="Helical" evidence="1">
    <location>
        <begin position="227"/>
        <end position="250"/>
    </location>
</feature>
<dbReference type="Proteomes" id="UP000799757">
    <property type="component" value="Unassembled WGS sequence"/>
</dbReference>
<sequence>MSTTWLQRKRKGELIELADRASLPDAHEMLKDDLVDALFKHLEDNEPTFAKQSAFADFYSRSTRGASPVKRERSSPSESFTALLPSKTRRRTLVKATEPEKTTPEKALITRTPQAVSRVQSRLSQVDIPASPAQLAEVADQSFQAAKTKATELWHQTKIEEFKELVRENASSVTTIQLLVLLIEATGLQWNTLQTTHVFTSPSVASLSLDAQTIHLPDPSILLTSDFWAPVTLWSLTSWVLPLLFSYFFNLTLRSNTKHKTASRQYTVDPLTFNIVRAILAYSAYYVPSASAALIGQPGTATTVDLSWGPFAESTVRVVRTNVPGQYYGLQIGAVVGVLYSIYDAALKK</sequence>
<keyword evidence="1" id="KW-1133">Transmembrane helix</keyword>
<keyword evidence="1" id="KW-0472">Membrane</keyword>
<name>A0A6A6XX80_9PLEO</name>
<dbReference type="EMBL" id="MU001740">
    <property type="protein sequence ID" value="KAF2800989.1"/>
    <property type="molecule type" value="Genomic_DNA"/>
</dbReference>
<feature type="transmembrane region" description="Helical" evidence="1">
    <location>
        <begin position="327"/>
        <end position="347"/>
    </location>
</feature>